<organism evidence="1 2">
    <name type="scientific">Liparis tanakae</name>
    <name type="common">Tanaka's snailfish</name>
    <dbReference type="NCBI Taxonomy" id="230148"/>
    <lineage>
        <taxon>Eukaryota</taxon>
        <taxon>Metazoa</taxon>
        <taxon>Chordata</taxon>
        <taxon>Craniata</taxon>
        <taxon>Vertebrata</taxon>
        <taxon>Euteleostomi</taxon>
        <taxon>Actinopterygii</taxon>
        <taxon>Neopterygii</taxon>
        <taxon>Teleostei</taxon>
        <taxon>Neoteleostei</taxon>
        <taxon>Acanthomorphata</taxon>
        <taxon>Eupercaria</taxon>
        <taxon>Perciformes</taxon>
        <taxon>Cottioidei</taxon>
        <taxon>Cottales</taxon>
        <taxon>Liparidae</taxon>
        <taxon>Liparis</taxon>
    </lineage>
</organism>
<proteinExistence type="predicted"/>
<evidence type="ECO:0000313" key="2">
    <source>
        <dbReference type="Proteomes" id="UP000314294"/>
    </source>
</evidence>
<accession>A0A4Z2GT50</accession>
<dbReference type="EMBL" id="SRLO01000421">
    <property type="protein sequence ID" value="TNN56777.1"/>
    <property type="molecule type" value="Genomic_DNA"/>
</dbReference>
<comment type="caution">
    <text evidence="1">The sequence shown here is derived from an EMBL/GenBank/DDBJ whole genome shotgun (WGS) entry which is preliminary data.</text>
</comment>
<dbReference type="Proteomes" id="UP000314294">
    <property type="component" value="Unassembled WGS sequence"/>
</dbReference>
<reference evidence="1 2" key="1">
    <citation type="submission" date="2019-03" db="EMBL/GenBank/DDBJ databases">
        <title>First draft genome of Liparis tanakae, snailfish: a comprehensive survey of snailfish specific genes.</title>
        <authorList>
            <person name="Kim W."/>
            <person name="Song I."/>
            <person name="Jeong J.-H."/>
            <person name="Kim D."/>
            <person name="Kim S."/>
            <person name="Ryu S."/>
            <person name="Song J.Y."/>
            <person name="Lee S.K."/>
        </authorList>
    </citation>
    <scope>NUCLEOTIDE SEQUENCE [LARGE SCALE GENOMIC DNA]</scope>
    <source>
        <tissue evidence="1">Muscle</tissue>
    </source>
</reference>
<name>A0A4Z2GT50_9TELE</name>
<keyword evidence="2" id="KW-1185">Reference proteome</keyword>
<gene>
    <name evidence="1" type="ORF">EYF80_033035</name>
</gene>
<sequence>MRIGPQKMDWKRERESAKGCQEPDAILLVATEEKASQMPDRAGVHVFREVASLSTEYPGVKSHRRSRHRGPSTKTFRLRRLVWLEEEEGGRDAL</sequence>
<dbReference type="AlphaFoldDB" id="A0A4Z2GT50"/>
<evidence type="ECO:0000313" key="1">
    <source>
        <dbReference type="EMBL" id="TNN56777.1"/>
    </source>
</evidence>
<protein>
    <submittedName>
        <fullName evidence="1">Uncharacterized protein</fullName>
    </submittedName>
</protein>